<keyword evidence="1" id="KW-0472">Membrane</keyword>
<keyword evidence="1" id="KW-1133">Transmembrane helix</keyword>
<dbReference type="Ensembl" id="ENSACAT00000056224.1">
    <property type="protein sequence ID" value="ENSACAP00000026368.1"/>
    <property type="gene ID" value="ENSACAG00000036541.1"/>
</dbReference>
<protein>
    <submittedName>
        <fullName evidence="2">Uncharacterized protein</fullName>
    </submittedName>
</protein>
<reference evidence="2" key="1">
    <citation type="submission" date="2009-12" db="EMBL/GenBank/DDBJ databases">
        <title>The Genome Sequence of Anolis carolinensis (Green Anole Lizard).</title>
        <authorList>
            <consortium name="The Genome Sequencing Platform"/>
            <person name="Di Palma F."/>
            <person name="Alfoldi J."/>
            <person name="Heiman D."/>
            <person name="Young S."/>
            <person name="Grabherr M."/>
            <person name="Johnson J."/>
            <person name="Lander E.S."/>
            <person name="Lindblad-Toh K."/>
        </authorList>
    </citation>
    <scope>NUCLEOTIDE SEQUENCE [LARGE SCALE GENOMIC DNA]</scope>
    <source>
        <strain evidence="2">JBL SC #1</strain>
    </source>
</reference>
<evidence type="ECO:0000313" key="3">
    <source>
        <dbReference type="Proteomes" id="UP000001646"/>
    </source>
</evidence>
<dbReference type="Proteomes" id="UP000001646">
    <property type="component" value="Unplaced"/>
</dbReference>
<dbReference type="GeneTree" id="ENSGT01050000248015"/>
<keyword evidence="1" id="KW-0812">Transmembrane</keyword>
<proteinExistence type="predicted"/>
<reference evidence="2" key="3">
    <citation type="submission" date="2025-09" db="UniProtKB">
        <authorList>
            <consortium name="Ensembl"/>
        </authorList>
    </citation>
    <scope>IDENTIFICATION</scope>
</reference>
<evidence type="ECO:0000313" key="2">
    <source>
        <dbReference type="Ensembl" id="ENSACAP00000026368.1"/>
    </source>
</evidence>
<feature type="transmembrane region" description="Helical" evidence="1">
    <location>
        <begin position="52"/>
        <end position="77"/>
    </location>
</feature>
<dbReference type="InParanoid" id="A0A803STS8"/>
<name>A0A803STS8_ANOCA</name>
<reference evidence="2" key="2">
    <citation type="submission" date="2025-08" db="UniProtKB">
        <authorList>
            <consortium name="Ensembl"/>
        </authorList>
    </citation>
    <scope>IDENTIFICATION</scope>
</reference>
<dbReference type="AlphaFoldDB" id="A0A803STS8"/>
<evidence type="ECO:0000256" key="1">
    <source>
        <dbReference type="SAM" id="Phobius"/>
    </source>
</evidence>
<sequence length="104" mass="11884">MKYIPKMTVLRQYSKTLPLVKSHQLSLLKISNIAPLLKTELKKFYHASPFGGLFLFFPLQRFALSLFLCLGFIHIGYCPCSSRRVFELLCLSMSILLSPGKKKS</sequence>
<keyword evidence="3" id="KW-1185">Reference proteome</keyword>
<organism evidence="2 3">
    <name type="scientific">Anolis carolinensis</name>
    <name type="common">Green anole</name>
    <name type="synonym">American chameleon</name>
    <dbReference type="NCBI Taxonomy" id="28377"/>
    <lineage>
        <taxon>Eukaryota</taxon>
        <taxon>Metazoa</taxon>
        <taxon>Chordata</taxon>
        <taxon>Craniata</taxon>
        <taxon>Vertebrata</taxon>
        <taxon>Euteleostomi</taxon>
        <taxon>Lepidosauria</taxon>
        <taxon>Squamata</taxon>
        <taxon>Bifurcata</taxon>
        <taxon>Unidentata</taxon>
        <taxon>Episquamata</taxon>
        <taxon>Toxicofera</taxon>
        <taxon>Iguania</taxon>
        <taxon>Dactyloidae</taxon>
        <taxon>Anolis</taxon>
    </lineage>
</organism>
<accession>A0A803STS8</accession>